<dbReference type="CDD" id="cd06261">
    <property type="entry name" value="TM_PBP2"/>
    <property type="match status" value="1"/>
</dbReference>
<gene>
    <name evidence="9" type="ORF">FM104_09750</name>
</gene>
<evidence type="ECO:0000256" key="2">
    <source>
        <dbReference type="ARBA" id="ARBA00022448"/>
    </source>
</evidence>
<feature type="domain" description="ABC transmembrane type-1" evidence="8">
    <location>
        <begin position="100"/>
        <end position="311"/>
    </location>
</feature>
<evidence type="ECO:0000256" key="6">
    <source>
        <dbReference type="ARBA" id="ARBA00023136"/>
    </source>
</evidence>
<keyword evidence="3" id="KW-1003">Cell membrane</keyword>
<keyword evidence="6 7" id="KW-0472">Membrane</keyword>
<dbReference type="Pfam" id="PF00528">
    <property type="entry name" value="BPD_transp_1"/>
    <property type="match status" value="1"/>
</dbReference>
<accession>A0A1R4K0G8</accession>
<evidence type="ECO:0000313" key="10">
    <source>
        <dbReference type="Proteomes" id="UP000196320"/>
    </source>
</evidence>
<evidence type="ECO:0000256" key="4">
    <source>
        <dbReference type="ARBA" id="ARBA00022692"/>
    </source>
</evidence>
<feature type="transmembrane region" description="Helical" evidence="7">
    <location>
        <begin position="137"/>
        <end position="156"/>
    </location>
</feature>
<dbReference type="EMBL" id="FUKO01000022">
    <property type="protein sequence ID" value="SJN37708.1"/>
    <property type="molecule type" value="Genomic_DNA"/>
</dbReference>
<keyword evidence="4 7" id="KW-0812">Transmembrane</keyword>
<reference evidence="9 10" key="1">
    <citation type="submission" date="2017-02" db="EMBL/GenBank/DDBJ databases">
        <authorList>
            <person name="Peterson S.W."/>
        </authorList>
    </citation>
    <scope>NUCLEOTIDE SEQUENCE [LARGE SCALE GENOMIC DNA]</scope>
    <source>
        <strain evidence="9 10">B Mb 05.01</strain>
    </source>
</reference>
<dbReference type="PROSITE" id="PS50928">
    <property type="entry name" value="ABC_TM1"/>
    <property type="match status" value="1"/>
</dbReference>
<dbReference type="InterPro" id="IPR000515">
    <property type="entry name" value="MetI-like"/>
</dbReference>
<keyword evidence="2 7" id="KW-0813">Transport</keyword>
<dbReference type="PANTHER" id="PTHR43005:SF1">
    <property type="entry name" value="SPERMIDINE_PUTRESCINE TRANSPORT SYSTEM PERMEASE PROTEIN"/>
    <property type="match status" value="1"/>
</dbReference>
<evidence type="ECO:0000259" key="8">
    <source>
        <dbReference type="PROSITE" id="PS50928"/>
    </source>
</evidence>
<organism evidence="9 10">
    <name type="scientific">Microbacterium esteraromaticum</name>
    <dbReference type="NCBI Taxonomy" id="57043"/>
    <lineage>
        <taxon>Bacteria</taxon>
        <taxon>Bacillati</taxon>
        <taxon>Actinomycetota</taxon>
        <taxon>Actinomycetes</taxon>
        <taxon>Micrococcales</taxon>
        <taxon>Microbacteriaceae</taxon>
        <taxon>Microbacterium</taxon>
    </lineage>
</organism>
<evidence type="ECO:0000256" key="1">
    <source>
        <dbReference type="ARBA" id="ARBA00004651"/>
    </source>
</evidence>
<feature type="transmembrane region" description="Helical" evidence="7">
    <location>
        <begin position="188"/>
        <end position="211"/>
    </location>
</feature>
<dbReference type="InterPro" id="IPR035906">
    <property type="entry name" value="MetI-like_sf"/>
</dbReference>
<keyword evidence="5 7" id="KW-1133">Transmembrane helix</keyword>
<dbReference type="Proteomes" id="UP000196320">
    <property type="component" value="Unassembled WGS sequence"/>
</dbReference>
<dbReference type="RefSeq" id="WP_256971601.1">
    <property type="nucleotide sequence ID" value="NZ_FUKO01000022.1"/>
</dbReference>
<sequence>MTQPRITESFADDTATLVTAAGGPSARRGRRAYRGRRQGSFPYLLIVPSLVLFIGVIAFPFVQSLAYGFFDRSLLSDDSVFVGFENIVGQLSKSVFWRDVVNTIVFVGVSTLGAFVIALALALALNSRIKASGAWRTAFLIPWILPGVVVSFLWMWMFDTNYGLLNGVIVLLGGEGGINWLNSPTLAMAAVVVAKIWHSFPWMAILLLAALQGVPAEVHDAAAVDGAVGWKKQWFVVLPQIQPAIALTLLLETIWGLQHFEIPYVMTGGGPVGSTTTLSIELYKTAFSKFDLGNAGAIGILWTVLMGGLVVAYVIYTLRHEGKQAGR</sequence>
<dbReference type="SUPFAM" id="SSF161098">
    <property type="entry name" value="MetI-like"/>
    <property type="match status" value="1"/>
</dbReference>
<evidence type="ECO:0000313" key="9">
    <source>
        <dbReference type="EMBL" id="SJN37708.1"/>
    </source>
</evidence>
<dbReference type="AlphaFoldDB" id="A0A1R4K0G8"/>
<name>A0A1R4K0G8_9MICO</name>
<evidence type="ECO:0000256" key="3">
    <source>
        <dbReference type="ARBA" id="ARBA00022475"/>
    </source>
</evidence>
<evidence type="ECO:0000256" key="7">
    <source>
        <dbReference type="RuleBase" id="RU363032"/>
    </source>
</evidence>
<protein>
    <submittedName>
        <fullName evidence="9">Glucosamine ABC transport system, permease protein 2</fullName>
    </submittedName>
</protein>
<comment type="subcellular location">
    <subcellularLocation>
        <location evidence="1 7">Cell membrane</location>
        <topology evidence="1 7">Multi-pass membrane protein</topology>
    </subcellularLocation>
</comment>
<feature type="transmembrane region" description="Helical" evidence="7">
    <location>
        <begin position="41"/>
        <end position="62"/>
    </location>
</feature>
<comment type="similarity">
    <text evidence="7">Belongs to the binding-protein-dependent transport system permease family.</text>
</comment>
<keyword evidence="10" id="KW-1185">Reference proteome</keyword>
<dbReference type="GO" id="GO:0005886">
    <property type="term" value="C:plasma membrane"/>
    <property type="evidence" value="ECO:0007669"/>
    <property type="project" value="UniProtKB-SubCell"/>
</dbReference>
<evidence type="ECO:0000256" key="5">
    <source>
        <dbReference type="ARBA" id="ARBA00022989"/>
    </source>
</evidence>
<dbReference type="Gene3D" id="1.10.3720.10">
    <property type="entry name" value="MetI-like"/>
    <property type="match status" value="1"/>
</dbReference>
<feature type="transmembrane region" description="Helical" evidence="7">
    <location>
        <begin position="297"/>
        <end position="318"/>
    </location>
</feature>
<dbReference type="GO" id="GO:0055085">
    <property type="term" value="P:transmembrane transport"/>
    <property type="evidence" value="ECO:0007669"/>
    <property type="project" value="InterPro"/>
</dbReference>
<feature type="transmembrane region" description="Helical" evidence="7">
    <location>
        <begin position="104"/>
        <end position="125"/>
    </location>
</feature>
<dbReference type="PANTHER" id="PTHR43005">
    <property type="entry name" value="BLR7065 PROTEIN"/>
    <property type="match status" value="1"/>
</dbReference>
<proteinExistence type="inferred from homology"/>